<dbReference type="GO" id="GO:0007165">
    <property type="term" value="P:signal transduction"/>
    <property type="evidence" value="ECO:0007669"/>
    <property type="project" value="UniProtKB-KW"/>
</dbReference>
<proteinExistence type="inferred from homology"/>
<dbReference type="PANTHER" id="PTHR32089:SF119">
    <property type="entry name" value="METHYL-ACCEPTING CHEMOTAXIS PROTEIN CTPL"/>
    <property type="match status" value="1"/>
</dbReference>
<name>A0A7X4LNN8_9VIBR</name>
<feature type="coiled-coil region" evidence="8">
    <location>
        <begin position="77"/>
        <end position="104"/>
    </location>
</feature>
<evidence type="ECO:0000259" key="10">
    <source>
        <dbReference type="PROSITE" id="PS50885"/>
    </source>
</evidence>
<dbReference type="AlphaFoldDB" id="A0A7X4LNN8"/>
<evidence type="ECO:0000256" key="2">
    <source>
        <dbReference type="ARBA" id="ARBA00022692"/>
    </source>
</evidence>
<dbReference type="Proteomes" id="UP000462621">
    <property type="component" value="Unassembled WGS sequence"/>
</dbReference>
<dbReference type="CDD" id="cd06225">
    <property type="entry name" value="HAMP"/>
    <property type="match status" value="1"/>
</dbReference>
<dbReference type="EMBL" id="WEKT01000052">
    <property type="protein sequence ID" value="MZI95323.1"/>
    <property type="molecule type" value="Genomic_DNA"/>
</dbReference>
<feature type="domain" description="HAMP" evidence="10">
    <location>
        <begin position="326"/>
        <end position="380"/>
    </location>
</feature>
<keyword evidence="2" id="KW-0812">Transmembrane</keyword>
<gene>
    <name evidence="11" type="ORF">F9817_19290</name>
</gene>
<dbReference type="FunFam" id="1.10.287.950:FF:000001">
    <property type="entry name" value="Methyl-accepting chemotaxis sensory transducer"/>
    <property type="match status" value="1"/>
</dbReference>
<dbReference type="PROSITE" id="PS50111">
    <property type="entry name" value="CHEMOTAXIS_TRANSDUC_2"/>
    <property type="match status" value="1"/>
</dbReference>
<evidence type="ECO:0000256" key="5">
    <source>
        <dbReference type="ARBA" id="ARBA00023224"/>
    </source>
</evidence>
<accession>A0A7X4LNN8</accession>
<comment type="caution">
    <text evidence="11">The sequence shown here is derived from an EMBL/GenBank/DDBJ whole genome shotgun (WGS) entry which is preliminary data.</text>
</comment>
<dbReference type="SMART" id="SM00283">
    <property type="entry name" value="MA"/>
    <property type="match status" value="1"/>
</dbReference>
<dbReference type="PROSITE" id="PS50885">
    <property type="entry name" value="HAMP"/>
    <property type="match status" value="1"/>
</dbReference>
<reference evidence="11 12" key="1">
    <citation type="submission" date="2019-10" db="EMBL/GenBank/DDBJ databases">
        <title>Vibrio sp. nov. isolated from a shrimp pond.</title>
        <authorList>
            <person name="Gomez-Gil B."/>
            <person name="Enciso-Ibarra J."/>
            <person name="Enciso-Ibarra K."/>
            <person name="Bolan-Mejia C."/>
        </authorList>
    </citation>
    <scope>NUCLEOTIDE SEQUENCE [LARGE SCALE GENOMIC DNA]</scope>
    <source>
        <strain evidence="11 12">CAIM 722</strain>
    </source>
</reference>
<protein>
    <recommendedName>
        <fullName evidence="13">Methyl-accepting chemotaxis protein</fullName>
    </recommendedName>
</protein>
<evidence type="ECO:0000313" key="11">
    <source>
        <dbReference type="EMBL" id="MZI95323.1"/>
    </source>
</evidence>
<keyword evidence="3" id="KW-1133">Transmembrane helix</keyword>
<dbReference type="GO" id="GO:0006935">
    <property type="term" value="P:chemotaxis"/>
    <property type="evidence" value="ECO:0007669"/>
    <property type="project" value="InterPro"/>
</dbReference>
<evidence type="ECO:0000259" key="9">
    <source>
        <dbReference type="PROSITE" id="PS50111"/>
    </source>
</evidence>
<evidence type="ECO:0000256" key="1">
    <source>
        <dbReference type="ARBA" id="ARBA00004141"/>
    </source>
</evidence>
<dbReference type="PANTHER" id="PTHR32089">
    <property type="entry name" value="METHYL-ACCEPTING CHEMOTAXIS PROTEIN MCPB"/>
    <property type="match status" value="1"/>
</dbReference>
<evidence type="ECO:0000313" key="12">
    <source>
        <dbReference type="Proteomes" id="UP000462621"/>
    </source>
</evidence>
<evidence type="ECO:0000256" key="8">
    <source>
        <dbReference type="SAM" id="Coils"/>
    </source>
</evidence>
<feature type="domain" description="Methyl-accepting transducer" evidence="9">
    <location>
        <begin position="385"/>
        <end position="621"/>
    </location>
</feature>
<keyword evidence="8" id="KW-0175">Coiled coil</keyword>
<dbReference type="CDD" id="cd11386">
    <property type="entry name" value="MCP_signal"/>
    <property type="match status" value="1"/>
</dbReference>
<evidence type="ECO:0000256" key="4">
    <source>
        <dbReference type="ARBA" id="ARBA00023136"/>
    </source>
</evidence>
<evidence type="ECO:0000256" key="7">
    <source>
        <dbReference type="PROSITE-ProRule" id="PRU00284"/>
    </source>
</evidence>
<keyword evidence="5 7" id="KW-0807">Transducer</keyword>
<dbReference type="GO" id="GO:0004888">
    <property type="term" value="F:transmembrane signaling receptor activity"/>
    <property type="evidence" value="ECO:0007669"/>
    <property type="project" value="InterPro"/>
</dbReference>
<dbReference type="InterPro" id="IPR003660">
    <property type="entry name" value="HAMP_dom"/>
</dbReference>
<dbReference type="InterPro" id="IPR004090">
    <property type="entry name" value="Chemotax_Me-accpt_rcpt"/>
</dbReference>
<organism evidence="11 12">
    <name type="scientific">Vibrio eleionomae</name>
    <dbReference type="NCBI Taxonomy" id="2653505"/>
    <lineage>
        <taxon>Bacteria</taxon>
        <taxon>Pseudomonadati</taxon>
        <taxon>Pseudomonadota</taxon>
        <taxon>Gammaproteobacteria</taxon>
        <taxon>Vibrionales</taxon>
        <taxon>Vibrionaceae</taxon>
        <taxon>Vibrio</taxon>
    </lineage>
</organism>
<dbReference type="SUPFAM" id="SSF58104">
    <property type="entry name" value="Methyl-accepting chemotaxis protein (MCP) signaling domain"/>
    <property type="match status" value="1"/>
</dbReference>
<dbReference type="InterPro" id="IPR004089">
    <property type="entry name" value="MCPsignal_dom"/>
</dbReference>
<dbReference type="Pfam" id="PF00015">
    <property type="entry name" value="MCPsignal"/>
    <property type="match status" value="1"/>
</dbReference>
<dbReference type="GO" id="GO:0016020">
    <property type="term" value="C:membrane"/>
    <property type="evidence" value="ECO:0007669"/>
    <property type="project" value="UniProtKB-SubCell"/>
</dbReference>
<evidence type="ECO:0000256" key="3">
    <source>
        <dbReference type="ARBA" id="ARBA00022989"/>
    </source>
</evidence>
<dbReference type="Pfam" id="PF00672">
    <property type="entry name" value="HAMP"/>
    <property type="match status" value="1"/>
</dbReference>
<dbReference type="PRINTS" id="PR00260">
    <property type="entry name" value="CHEMTRNSDUCR"/>
</dbReference>
<keyword evidence="4" id="KW-0472">Membrane</keyword>
<sequence length="659" mass="72624">MLGVRMINWQSVRTKVILGFSVCVVSFAFTSGTSLIGLNHSATAFKHVLKESHLFALVSDVQSTFLSARISATQFFFDHLDEELATFNRERLKLEKALNTLEHSPVMKTNPKLNQETEQLSKDIHSYIALFEKVIEQIHSFDDIYQNQFLKEFKIVKQDLDNLLITAKQSQDSNFEYTIAKLLEVMLSIEVKAIEAIYDSQHDTKEFEHLVSGELPKYLQSVKSQLHNAQERALFTDFEKHEKLFLAAFDKLNSLIVILLKEKHQLAIFGSRTADDIKMIKADLLEMQQHEADVIAQEKALFQLLIEILSGVALLTAIACSVGCSRMISNGMDRLTVGIRALAAGDLTHRNDVDLRKKDEFTTLSYHLNLSFESLAEVIGEVSNASGSVNTMSGSLNHIAGNVNNSTTTLKSEMEQISVALHQMTASSEEIACSAEQTSQFTSSASESTSITVETISAVLSSISTINQDMNDCAATTQQLLKQSESIGSIITTIHGIAEQTNLLALNAAIESARAGEQGRGFAVVADEVRSLSHRTQTSTDEIEALIAQLQQSVEQVNTSVVHCQDTTTRASCQANQVTESMDTIKNTIDELHDANSQVAIAIEEQNATTCAISGSIDNATEISVNTANDASELQRNSEELADMSIRLMSRVKQFKLAS</sequence>
<comment type="similarity">
    <text evidence="6">Belongs to the methyl-accepting chemotaxis (MCP) protein family.</text>
</comment>
<comment type="subcellular location">
    <subcellularLocation>
        <location evidence="1">Membrane</location>
        <topology evidence="1">Multi-pass membrane protein</topology>
    </subcellularLocation>
</comment>
<evidence type="ECO:0008006" key="13">
    <source>
        <dbReference type="Google" id="ProtNLM"/>
    </source>
</evidence>
<keyword evidence="12" id="KW-1185">Reference proteome</keyword>
<evidence type="ECO:0000256" key="6">
    <source>
        <dbReference type="ARBA" id="ARBA00029447"/>
    </source>
</evidence>
<dbReference type="Gene3D" id="1.10.287.950">
    <property type="entry name" value="Methyl-accepting chemotaxis protein"/>
    <property type="match status" value="1"/>
</dbReference>